<dbReference type="Pfam" id="PF07082">
    <property type="entry name" value="DUF1350"/>
    <property type="match status" value="1"/>
</dbReference>
<gene>
    <name evidence="1" type="ORF">CYMTET_25415</name>
</gene>
<evidence type="ECO:0000313" key="2">
    <source>
        <dbReference type="Proteomes" id="UP001190700"/>
    </source>
</evidence>
<keyword evidence="2" id="KW-1185">Reference proteome</keyword>
<sequence>MAAPVSNPASLSFHKANAFSPHLSARGYATTSHSLRARLSVRRATYRSPRATVINVFSPRGGSPFPFFGDLERLLSESVEAATWLGLLTSDTSSWEEVEGAFVRRPPASAGPPRAVVHFIGGAFIGAAPQIAYRCFLEQLTERGVLVAQRGLENRGVVLSVGLVVERWLKQLNRLQKHGSGVPAVPLQRGSGSEAGSAGIPLPVFLEARELLQWMRDFTELEKAASEHWDNILSVSTGAIEQGAGLAEDRRKQDEQKRKELKKKVKCPTCHTKGHSAEGCFITSLPAREAFLKQRPETLNTIEKGVLGYKKDGKLPGAAAGAREANLCPGLADTGDVVFALAVAGRSETGHQQSPQSGGDFEDVPFTLPGSSVVEQVGRRKGLQSNGVVMWYLLVSMPGGVWHLEAGVLPRGSHDSMTGLMDELSSARDMPDLVSDDGSNCGDADILNVPVLVLDDNSDDEDQSVRGGICLRWANGGYLCPGQEDYNFG</sequence>
<reference evidence="1 2" key="1">
    <citation type="journal article" date="2015" name="Genome Biol. Evol.">
        <title>Comparative Genomics of a Bacterivorous Green Alga Reveals Evolutionary Causalities and Consequences of Phago-Mixotrophic Mode of Nutrition.</title>
        <authorList>
            <person name="Burns J.A."/>
            <person name="Paasch A."/>
            <person name="Narechania A."/>
            <person name="Kim E."/>
        </authorList>
    </citation>
    <scope>NUCLEOTIDE SEQUENCE [LARGE SCALE GENOMIC DNA]</scope>
    <source>
        <strain evidence="1 2">PLY_AMNH</strain>
    </source>
</reference>
<dbReference type="AlphaFoldDB" id="A0AAE0KZ78"/>
<dbReference type="PANTHER" id="PTHR34127">
    <property type="entry name" value="OS04G0405600 PROTEIN"/>
    <property type="match status" value="1"/>
</dbReference>
<evidence type="ECO:0000313" key="1">
    <source>
        <dbReference type="EMBL" id="KAK3265939.1"/>
    </source>
</evidence>
<proteinExistence type="predicted"/>
<dbReference type="InterPro" id="IPR010765">
    <property type="entry name" value="DUF1350"/>
</dbReference>
<organism evidence="1 2">
    <name type="scientific">Cymbomonas tetramitiformis</name>
    <dbReference type="NCBI Taxonomy" id="36881"/>
    <lineage>
        <taxon>Eukaryota</taxon>
        <taxon>Viridiplantae</taxon>
        <taxon>Chlorophyta</taxon>
        <taxon>Pyramimonadophyceae</taxon>
        <taxon>Pyramimonadales</taxon>
        <taxon>Pyramimonadaceae</taxon>
        <taxon>Cymbomonas</taxon>
    </lineage>
</organism>
<accession>A0AAE0KZ78</accession>
<dbReference type="Proteomes" id="UP001190700">
    <property type="component" value="Unassembled WGS sequence"/>
</dbReference>
<protein>
    <submittedName>
        <fullName evidence="1">Uncharacterized protein</fullName>
    </submittedName>
</protein>
<dbReference type="PANTHER" id="PTHR34127:SF1">
    <property type="entry name" value="OS04G0405600 PROTEIN"/>
    <property type="match status" value="1"/>
</dbReference>
<dbReference type="EMBL" id="LGRX02013572">
    <property type="protein sequence ID" value="KAK3265939.1"/>
    <property type="molecule type" value="Genomic_DNA"/>
</dbReference>
<name>A0AAE0KZ78_9CHLO</name>
<comment type="caution">
    <text evidence="1">The sequence shown here is derived from an EMBL/GenBank/DDBJ whole genome shotgun (WGS) entry which is preliminary data.</text>
</comment>